<dbReference type="Gene3D" id="3.40.50.2300">
    <property type="match status" value="2"/>
</dbReference>
<accession>A0AAD5PAQ4</accession>
<evidence type="ECO:0000256" key="6">
    <source>
        <dbReference type="ARBA" id="ARBA00023170"/>
    </source>
</evidence>
<proteinExistence type="predicted"/>
<dbReference type="GO" id="GO:0007214">
    <property type="term" value="P:gamma-aminobutyric acid signaling pathway"/>
    <property type="evidence" value="ECO:0007669"/>
    <property type="project" value="TreeGrafter"/>
</dbReference>
<keyword evidence="8" id="KW-0807">Transducer</keyword>
<evidence type="ECO:0000313" key="12">
    <source>
        <dbReference type="EMBL" id="KAI9254455.1"/>
    </source>
</evidence>
<comment type="subcellular location">
    <subcellularLocation>
        <location evidence="1">Membrane</location>
        <topology evidence="1">Multi-pass membrane protein</topology>
    </subcellularLocation>
</comment>
<dbReference type="Pfam" id="PF00003">
    <property type="entry name" value="7tm_3"/>
    <property type="match status" value="1"/>
</dbReference>
<dbReference type="InterPro" id="IPR001828">
    <property type="entry name" value="ANF_lig-bd_rcpt"/>
</dbReference>
<evidence type="ECO:0000256" key="3">
    <source>
        <dbReference type="ARBA" id="ARBA00022989"/>
    </source>
</evidence>
<dbReference type="EMBL" id="JAIXMP010000024">
    <property type="protein sequence ID" value="KAI9254455.1"/>
    <property type="molecule type" value="Genomic_DNA"/>
</dbReference>
<dbReference type="InterPro" id="IPR028082">
    <property type="entry name" value="Peripla_BP_I"/>
</dbReference>
<feature type="transmembrane region" description="Helical" evidence="10">
    <location>
        <begin position="648"/>
        <end position="666"/>
    </location>
</feature>
<name>A0AAD5PAQ4_9FUNG</name>
<feature type="transmembrane region" description="Helical" evidence="10">
    <location>
        <begin position="714"/>
        <end position="740"/>
    </location>
</feature>
<feature type="transmembrane region" description="Helical" evidence="10">
    <location>
        <begin position="516"/>
        <end position="536"/>
    </location>
</feature>
<feature type="transmembrane region" description="Helical" evidence="10">
    <location>
        <begin position="12"/>
        <end position="30"/>
    </location>
</feature>
<evidence type="ECO:0000313" key="13">
    <source>
        <dbReference type="Proteomes" id="UP001209540"/>
    </source>
</evidence>
<dbReference type="SUPFAM" id="SSF53822">
    <property type="entry name" value="Periplasmic binding protein-like I"/>
    <property type="match status" value="1"/>
</dbReference>
<dbReference type="PROSITE" id="PS50259">
    <property type="entry name" value="G_PROTEIN_RECEP_F3_4"/>
    <property type="match status" value="1"/>
</dbReference>
<dbReference type="GO" id="GO:0038039">
    <property type="term" value="C:G protein-coupled receptor heterodimeric complex"/>
    <property type="evidence" value="ECO:0007669"/>
    <property type="project" value="TreeGrafter"/>
</dbReference>
<feature type="domain" description="G-protein coupled receptors family 3 profile" evidence="11">
    <location>
        <begin position="479"/>
        <end position="737"/>
    </location>
</feature>
<evidence type="ECO:0000256" key="1">
    <source>
        <dbReference type="ARBA" id="ARBA00004141"/>
    </source>
</evidence>
<evidence type="ECO:0000256" key="4">
    <source>
        <dbReference type="ARBA" id="ARBA00023040"/>
    </source>
</evidence>
<dbReference type="CDD" id="cd15047">
    <property type="entry name" value="7tmC_GABA-B-like"/>
    <property type="match status" value="1"/>
</dbReference>
<protein>
    <submittedName>
        <fullName evidence="12">Periplasmic binding protein-like I</fullName>
    </submittedName>
</protein>
<keyword evidence="5 10" id="KW-0472">Membrane</keyword>
<dbReference type="Pfam" id="PF01094">
    <property type="entry name" value="ANF_receptor"/>
    <property type="match status" value="1"/>
</dbReference>
<feature type="transmembrane region" description="Helical" evidence="10">
    <location>
        <begin position="548"/>
        <end position="567"/>
    </location>
</feature>
<dbReference type="PANTHER" id="PTHR10519">
    <property type="entry name" value="GABA-B RECEPTOR"/>
    <property type="match status" value="1"/>
</dbReference>
<dbReference type="InterPro" id="IPR017978">
    <property type="entry name" value="GPCR_3_C"/>
</dbReference>
<dbReference type="InterPro" id="IPR002455">
    <property type="entry name" value="GPCR3_GABA-B"/>
</dbReference>
<keyword evidence="4" id="KW-0297">G-protein coupled receptor</keyword>
<dbReference type="GO" id="GO:0004965">
    <property type="term" value="F:G protein-coupled GABA receptor activity"/>
    <property type="evidence" value="ECO:0007669"/>
    <property type="project" value="InterPro"/>
</dbReference>
<keyword evidence="7" id="KW-0325">Glycoprotein</keyword>
<dbReference type="Proteomes" id="UP001209540">
    <property type="component" value="Unassembled WGS sequence"/>
</dbReference>
<feature type="compositionally biased region" description="Polar residues" evidence="9">
    <location>
        <begin position="961"/>
        <end position="976"/>
    </location>
</feature>
<feature type="transmembrane region" description="Helical" evidence="10">
    <location>
        <begin position="678"/>
        <end position="702"/>
    </location>
</feature>
<keyword evidence="2 10" id="KW-0812">Transmembrane</keyword>
<feature type="transmembrane region" description="Helical" evidence="10">
    <location>
        <begin position="481"/>
        <end position="504"/>
    </location>
</feature>
<dbReference type="AlphaFoldDB" id="A0AAD5PAQ4"/>
<evidence type="ECO:0000256" key="7">
    <source>
        <dbReference type="ARBA" id="ARBA00023180"/>
    </source>
</evidence>
<feature type="region of interest" description="Disordered" evidence="9">
    <location>
        <begin position="902"/>
        <end position="922"/>
    </location>
</feature>
<comment type="caution">
    <text evidence="12">The sequence shown here is derived from an EMBL/GenBank/DDBJ whole genome shotgun (WGS) entry which is preliminary data.</text>
</comment>
<keyword evidence="3 10" id="KW-1133">Transmembrane helix</keyword>
<evidence type="ECO:0000256" key="2">
    <source>
        <dbReference type="ARBA" id="ARBA00022692"/>
    </source>
</evidence>
<evidence type="ECO:0000256" key="9">
    <source>
        <dbReference type="SAM" id="MobiDB-lite"/>
    </source>
</evidence>
<feature type="region of interest" description="Disordered" evidence="9">
    <location>
        <begin position="961"/>
        <end position="1023"/>
    </location>
</feature>
<sequence>MEWRQHTTKELFHIIRFLFISLITTLLFVGDQHNYFVNAQATNTSLPTYTIGVLFPDPSTVRQEDPPLNDMIVASNVAIDMAAENIKKSNMLSDINLQFVRYTTNINNVGQTAWTTVDAVNAGVNAILGDMVSSMTETEAGITGVQRLPQCSCASASLSLSDKEAYPYFFRTVGNVVLFGSSLVDWVQQMGWSTFALIYTNDNVGQQVLKAMLQKGEGYGIEAMTQVPLYDMTRVEDSLQKLATSGARIVIFADSTTTDQINVLKTAQSMGLLSEGWVWMLTNDISPAIRDTVSSPDELAAYDGLMFISGLWNLTGIPAYEAMEQAWQELPVPENFTSPDSWNSAGLSYNAPNAYACAELLALGLNKALDTYTGGRQKAISDLSAGTFDSTKMTPTFYNLDYTGPAGHMDFTDTGDLTTGYFSLQYMLDGEVVTYATLKDGEFQFVDNETDIIYLGHTTTKPVDRVAKYALNPTKTGPGGIIILAISALGVLTCIILLILIILFKNLKSIAVSSPTFCCLQLVGLMMAYIAAALYIDRPNVGKCIARKFLATSAFVLVIGSIIAKNYRIYRIFQNVFTVRTSRLKSIYLMRMIAIFGLIAFIPSIIWHAIYPVEIADLMIGTSMSFCWLCVYPQANKGDWVHLNVSELVVLIWCAILTACSALLAWKTRNVRGKWAEANQIAYVSYNTILAACLATPSFFMSNENFLTAIYLKLSALLLGATFTLVVIFTPKVVIIVAYLRVKYQNRFKFFRLRYRGHGAQRGGDDGSGEDPLSAHFEDNSNDSSNNGSDNLAAKNLLDFSVQAHEGVLPVKKVARFNYMTIWELKRVVVVPLKRFFIMMNKTGTKAEVHHYLAVEPMTVTVDRYLFRVLTDDNTVFMFQVYDQVALDRWISWFLGPIDGSHHSNRNNNDRSNRADTNTTTYETTQTPSAYYQRHQPQQQTFPNNQIVNPLATFGAVQRTSMGGTTTQQQPHSHMATTGMPSSNNQESSSSSTTPMAAMRSSMSTSHIASQQRRPSHSSSHYYPEDESLSAMYYQHGPSARTVDMVNDSSDMLLRDHRHQSRHQAGDLSDMWNPSDQFFPLSPNSRLSFDIAMNIQQRDQLPNNSPPQYRHQQQHQQSFF</sequence>
<evidence type="ECO:0000256" key="8">
    <source>
        <dbReference type="ARBA" id="ARBA00023224"/>
    </source>
</evidence>
<keyword evidence="13" id="KW-1185">Reference proteome</keyword>
<feature type="compositionally biased region" description="Low complexity" evidence="9">
    <location>
        <begin position="980"/>
        <end position="1022"/>
    </location>
</feature>
<feature type="region of interest" description="Disordered" evidence="9">
    <location>
        <begin position="1099"/>
        <end position="1120"/>
    </location>
</feature>
<evidence type="ECO:0000256" key="5">
    <source>
        <dbReference type="ARBA" id="ARBA00023136"/>
    </source>
</evidence>
<dbReference type="PANTHER" id="PTHR10519:SF20">
    <property type="entry name" value="G-PROTEIN COUPLED RECEPTOR 156-RELATED"/>
    <property type="match status" value="1"/>
</dbReference>
<reference evidence="12" key="1">
    <citation type="journal article" date="2022" name="IScience">
        <title>Evolution of zygomycete secretomes and the origins of terrestrial fungal ecologies.</title>
        <authorList>
            <person name="Chang Y."/>
            <person name="Wang Y."/>
            <person name="Mondo S."/>
            <person name="Ahrendt S."/>
            <person name="Andreopoulos W."/>
            <person name="Barry K."/>
            <person name="Beard J."/>
            <person name="Benny G.L."/>
            <person name="Blankenship S."/>
            <person name="Bonito G."/>
            <person name="Cuomo C."/>
            <person name="Desiro A."/>
            <person name="Gervers K.A."/>
            <person name="Hundley H."/>
            <person name="Kuo A."/>
            <person name="LaButti K."/>
            <person name="Lang B.F."/>
            <person name="Lipzen A."/>
            <person name="O'Donnell K."/>
            <person name="Pangilinan J."/>
            <person name="Reynolds N."/>
            <person name="Sandor L."/>
            <person name="Smith M.E."/>
            <person name="Tsang A."/>
            <person name="Grigoriev I.V."/>
            <person name="Stajich J.E."/>
            <person name="Spatafora J.W."/>
        </authorList>
    </citation>
    <scope>NUCLEOTIDE SEQUENCE</scope>
    <source>
        <strain evidence="12">RSA 2281</strain>
    </source>
</reference>
<feature type="region of interest" description="Disordered" evidence="9">
    <location>
        <begin position="761"/>
        <end position="788"/>
    </location>
</feature>
<organism evidence="12 13">
    <name type="scientific">Phascolomyces articulosus</name>
    <dbReference type="NCBI Taxonomy" id="60185"/>
    <lineage>
        <taxon>Eukaryota</taxon>
        <taxon>Fungi</taxon>
        <taxon>Fungi incertae sedis</taxon>
        <taxon>Mucoromycota</taxon>
        <taxon>Mucoromycotina</taxon>
        <taxon>Mucoromycetes</taxon>
        <taxon>Mucorales</taxon>
        <taxon>Lichtheimiaceae</taxon>
        <taxon>Phascolomyces</taxon>
    </lineage>
</organism>
<dbReference type="PRINTS" id="PR01176">
    <property type="entry name" value="GABABRECEPTR"/>
</dbReference>
<gene>
    <name evidence="12" type="ORF">BDA99DRAFT_485760</name>
</gene>
<feature type="transmembrane region" description="Helical" evidence="10">
    <location>
        <begin position="588"/>
        <end position="610"/>
    </location>
</feature>
<reference evidence="12" key="2">
    <citation type="submission" date="2023-02" db="EMBL/GenBank/DDBJ databases">
        <authorList>
            <consortium name="DOE Joint Genome Institute"/>
            <person name="Mondo S.J."/>
            <person name="Chang Y."/>
            <person name="Wang Y."/>
            <person name="Ahrendt S."/>
            <person name="Andreopoulos W."/>
            <person name="Barry K."/>
            <person name="Beard J."/>
            <person name="Benny G.L."/>
            <person name="Blankenship S."/>
            <person name="Bonito G."/>
            <person name="Cuomo C."/>
            <person name="Desiro A."/>
            <person name="Gervers K.A."/>
            <person name="Hundley H."/>
            <person name="Kuo A."/>
            <person name="LaButti K."/>
            <person name="Lang B.F."/>
            <person name="Lipzen A."/>
            <person name="O'Donnell K."/>
            <person name="Pangilinan J."/>
            <person name="Reynolds N."/>
            <person name="Sandor L."/>
            <person name="Smith M.W."/>
            <person name="Tsang A."/>
            <person name="Grigoriev I.V."/>
            <person name="Stajich J.E."/>
            <person name="Spatafora J.W."/>
        </authorList>
    </citation>
    <scope>NUCLEOTIDE SEQUENCE</scope>
    <source>
        <strain evidence="12">RSA 2281</strain>
    </source>
</reference>
<evidence type="ECO:0000256" key="10">
    <source>
        <dbReference type="SAM" id="Phobius"/>
    </source>
</evidence>
<keyword evidence="6" id="KW-0675">Receptor</keyword>
<evidence type="ECO:0000259" key="11">
    <source>
        <dbReference type="PROSITE" id="PS50259"/>
    </source>
</evidence>